<accession>A0A5C5WM81</accession>
<organism evidence="2 3">
    <name type="scientific">Rubripirellula amarantea</name>
    <dbReference type="NCBI Taxonomy" id="2527999"/>
    <lineage>
        <taxon>Bacteria</taxon>
        <taxon>Pseudomonadati</taxon>
        <taxon>Planctomycetota</taxon>
        <taxon>Planctomycetia</taxon>
        <taxon>Pirellulales</taxon>
        <taxon>Pirellulaceae</taxon>
        <taxon>Rubripirellula</taxon>
    </lineage>
</organism>
<name>A0A5C5WM81_9BACT</name>
<reference evidence="2 3" key="1">
    <citation type="submission" date="2019-02" db="EMBL/GenBank/DDBJ databases">
        <title>Deep-cultivation of Planctomycetes and their phenomic and genomic characterization uncovers novel biology.</title>
        <authorList>
            <person name="Wiegand S."/>
            <person name="Jogler M."/>
            <person name="Boedeker C."/>
            <person name="Pinto D."/>
            <person name="Vollmers J."/>
            <person name="Rivas-Marin E."/>
            <person name="Kohn T."/>
            <person name="Peeters S.H."/>
            <person name="Heuer A."/>
            <person name="Rast P."/>
            <person name="Oberbeckmann S."/>
            <person name="Bunk B."/>
            <person name="Jeske O."/>
            <person name="Meyerdierks A."/>
            <person name="Storesund J.E."/>
            <person name="Kallscheuer N."/>
            <person name="Luecker S."/>
            <person name="Lage O.M."/>
            <person name="Pohl T."/>
            <person name="Merkel B.J."/>
            <person name="Hornburger P."/>
            <person name="Mueller R.-W."/>
            <person name="Bruemmer F."/>
            <person name="Labrenz M."/>
            <person name="Spormann A.M."/>
            <person name="Op Den Camp H."/>
            <person name="Overmann J."/>
            <person name="Amann R."/>
            <person name="Jetten M.S.M."/>
            <person name="Mascher T."/>
            <person name="Medema M.H."/>
            <person name="Devos D.P."/>
            <person name="Kaster A.-K."/>
            <person name="Ovreas L."/>
            <person name="Rohde M."/>
            <person name="Galperin M.Y."/>
            <person name="Jogler C."/>
        </authorList>
    </citation>
    <scope>NUCLEOTIDE SEQUENCE [LARGE SCALE GENOMIC DNA]</scope>
    <source>
        <strain evidence="2 3">Pla22</strain>
    </source>
</reference>
<feature type="transmembrane region" description="Helical" evidence="1">
    <location>
        <begin position="12"/>
        <end position="32"/>
    </location>
</feature>
<dbReference type="Proteomes" id="UP000316598">
    <property type="component" value="Unassembled WGS sequence"/>
</dbReference>
<evidence type="ECO:0000313" key="2">
    <source>
        <dbReference type="EMBL" id="TWT51201.1"/>
    </source>
</evidence>
<dbReference type="EMBL" id="SJPI01000002">
    <property type="protein sequence ID" value="TWT51201.1"/>
    <property type="molecule type" value="Genomic_DNA"/>
</dbReference>
<keyword evidence="3" id="KW-1185">Reference proteome</keyword>
<sequence length="118" mass="13606">MKSQPRYRRGIAFLMIVMSLLVVVITGMQLTLRSELADRRAEANRERIRLLERAIETVTASQSARWTLPLDELNHVRIVVTRDPDSDSVSAKWMMGDRELDAIVRRDRIKTEATSPKE</sequence>
<protein>
    <submittedName>
        <fullName evidence="2">Uncharacterized protein</fullName>
    </submittedName>
</protein>
<dbReference type="RefSeq" id="WP_146516294.1">
    <property type="nucleotide sequence ID" value="NZ_SJPI01000002.1"/>
</dbReference>
<keyword evidence="1" id="KW-1133">Transmembrane helix</keyword>
<evidence type="ECO:0000313" key="3">
    <source>
        <dbReference type="Proteomes" id="UP000316598"/>
    </source>
</evidence>
<dbReference type="AlphaFoldDB" id="A0A5C5WM81"/>
<keyword evidence="1" id="KW-0472">Membrane</keyword>
<gene>
    <name evidence="2" type="ORF">Pla22_39780</name>
</gene>
<evidence type="ECO:0000256" key="1">
    <source>
        <dbReference type="SAM" id="Phobius"/>
    </source>
</evidence>
<dbReference type="OrthoDB" id="291845at2"/>
<keyword evidence="1" id="KW-0812">Transmembrane</keyword>
<proteinExistence type="predicted"/>
<comment type="caution">
    <text evidence="2">The sequence shown here is derived from an EMBL/GenBank/DDBJ whole genome shotgun (WGS) entry which is preliminary data.</text>
</comment>